<dbReference type="PANTHER" id="PTHR48079:SF6">
    <property type="entry name" value="NAD(P)-BINDING DOMAIN-CONTAINING PROTEIN-RELATED"/>
    <property type="match status" value="1"/>
</dbReference>
<comment type="caution">
    <text evidence="2">The sequence shown here is derived from an EMBL/GenBank/DDBJ whole genome shotgun (WGS) entry which is preliminary data.</text>
</comment>
<dbReference type="InterPro" id="IPR036291">
    <property type="entry name" value="NAD(P)-bd_dom_sf"/>
</dbReference>
<sequence>MARTSVLLTGATGYVGGTTLVVLQSTKFDSIKNVDLSVLVRGEDKAKAMEAKGVKPILFEGFDDHETIKKAASEHDLVLHTASGFHTGIAKSLLEGLAERKAKTGKDVYYMHVSGTSNVSDSPINGLYPKYSHGVWHDSDPLHTLENMKYMNEIFPYPQRNTDLLVVRTSQETGIKTHIFICPMLYGEGLGDYHKLTHQIPDMMRRAAKDGYAWIVGKGEGRKNHIHIVDLAQLYETFLAAILEGKDVPYGEKGIFFAENGEHSWKEVGEGIAKAGVELGILKTDEVKSITLEEANERLDWYDKIWVESGFVSSSRTKADVARSLGWVPGHSSEDFYTHFVPEWKVVIREDEKWNRRIRVL</sequence>
<dbReference type="InterPro" id="IPR051783">
    <property type="entry name" value="NAD(P)-dependent_oxidoreduct"/>
</dbReference>
<evidence type="ECO:0000313" key="3">
    <source>
        <dbReference type="Proteomes" id="UP000799772"/>
    </source>
</evidence>
<dbReference type="SUPFAM" id="SSF51735">
    <property type="entry name" value="NAD(P)-binding Rossmann-fold domains"/>
    <property type="match status" value="1"/>
</dbReference>
<proteinExistence type="predicted"/>
<protein>
    <submittedName>
        <fullName evidence="2">NAD(P)-binding protein</fullName>
    </submittedName>
</protein>
<organism evidence="2 3">
    <name type="scientific">Rhizodiscina lignyota</name>
    <dbReference type="NCBI Taxonomy" id="1504668"/>
    <lineage>
        <taxon>Eukaryota</taxon>
        <taxon>Fungi</taxon>
        <taxon>Dikarya</taxon>
        <taxon>Ascomycota</taxon>
        <taxon>Pezizomycotina</taxon>
        <taxon>Dothideomycetes</taxon>
        <taxon>Pleosporomycetidae</taxon>
        <taxon>Aulographales</taxon>
        <taxon>Rhizodiscinaceae</taxon>
        <taxon>Rhizodiscina</taxon>
    </lineage>
</organism>
<keyword evidence="3" id="KW-1185">Reference proteome</keyword>
<feature type="domain" description="NAD-dependent epimerase/dehydratase" evidence="1">
    <location>
        <begin position="6"/>
        <end position="242"/>
    </location>
</feature>
<evidence type="ECO:0000313" key="2">
    <source>
        <dbReference type="EMBL" id="KAF2102445.1"/>
    </source>
</evidence>
<gene>
    <name evidence="2" type="ORF">NA57DRAFT_52023</name>
</gene>
<reference evidence="2" key="1">
    <citation type="journal article" date="2020" name="Stud. Mycol.">
        <title>101 Dothideomycetes genomes: a test case for predicting lifestyles and emergence of pathogens.</title>
        <authorList>
            <person name="Haridas S."/>
            <person name="Albert R."/>
            <person name="Binder M."/>
            <person name="Bloem J."/>
            <person name="Labutti K."/>
            <person name="Salamov A."/>
            <person name="Andreopoulos B."/>
            <person name="Baker S."/>
            <person name="Barry K."/>
            <person name="Bills G."/>
            <person name="Bluhm B."/>
            <person name="Cannon C."/>
            <person name="Castanera R."/>
            <person name="Culley D."/>
            <person name="Daum C."/>
            <person name="Ezra D."/>
            <person name="Gonzalez J."/>
            <person name="Henrissat B."/>
            <person name="Kuo A."/>
            <person name="Liang C."/>
            <person name="Lipzen A."/>
            <person name="Lutzoni F."/>
            <person name="Magnuson J."/>
            <person name="Mondo S."/>
            <person name="Nolan M."/>
            <person name="Ohm R."/>
            <person name="Pangilinan J."/>
            <person name="Park H.-J."/>
            <person name="Ramirez L."/>
            <person name="Alfaro M."/>
            <person name="Sun H."/>
            <person name="Tritt A."/>
            <person name="Yoshinaga Y."/>
            <person name="Zwiers L.-H."/>
            <person name="Turgeon B."/>
            <person name="Goodwin S."/>
            <person name="Spatafora J."/>
            <person name="Crous P."/>
            <person name="Grigoriev I."/>
        </authorList>
    </citation>
    <scope>NUCLEOTIDE SEQUENCE</scope>
    <source>
        <strain evidence="2">CBS 133067</strain>
    </source>
</reference>
<dbReference type="InterPro" id="IPR001509">
    <property type="entry name" value="Epimerase_deHydtase"/>
</dbReference>
<evidence type="ECO:0000259" key="1">
    <source>
        <dbReference type="Pfam" id="PF01370"/>
    </source>
</evidence>
<name>A0A9P4M9S7_9PEZI</name>
<dbReference type="OrthoDB" id="10262413at2759"/>
<dbReference type="AlphaFoldDB" id="A0A9P4M9S7"/>
<dbReference type="EMBL" id="ML978122">
    <property type="protein sequence ID" value="KAF2102445.1"/>
    <property type="molecule type" value="Genomic_DNA"/>
</dbReference>
<dbReference type="Proteomes" id="UP000799772">
    <property type="component" value="Unassembled WGS sequence"/>
</dbReference>
<dbReference type="GO" id="GO:0005737">
    <property type="term" value="C:cytoplasm"/>
    <property type="evidence" value="ECO:0007669"/>
    <property type="project" value="TreeGrafter"/>
</dbReference>
<accession>A0A9P4M9S7</accession>
<dbReference type="PANTHER" id="PTHR48079">
    <property type="entry name" value="PROTEIN YEEZ"/>
    <property type="match status" value="1"/>
</dbReference>
<dbReference type="Gene3D" id="3.40.50.720">
    <property type="entry name" value="NAD(P)-binding Rossmann-like Domain"/>
    <property type="match status" value="2"/>
</dbReference>
<dbReference type="Pfam" id="PF01370">
    <property type="entry name" value="Epimerase"/>
    <property type="match status" value="1"/>
</dbReference>
<dbReference type="GO" id="GO:0004029">
    <property type="term" value="F:aldehyde dehydrogenase (NAD+) activity"/>
    <property type="evidence" value="ECO:0007669"/>
    <property type="project" value="TreeGrafter"/>
</dbReference>